<dbReference type="HOGENOM" id="CLU_2278621_0_0_1"/>
<dbReference type="EMBL" id="KN832027">
    <property type="protein sequence ID" value="KIN97565.1"/>
    <property type="molecule type" value="Genomic_DNA"/>
</dbReference>
<protein>
    <submittedName>
        <fullName evidence="1">Uncharacterized protein</fullName>
    </submittedName>
</protein>
<gene>
    <name evidence="1" type="ORF">M404DRAFT_1005965</name>
</gene>
<dbReference type="Proteomes" id="UP000054217">
    <property type="component" value="Unassembled WGS sequence"/>
</dbReference>
<keyword evidence="2" id="KW-1185">Reference proteome</keyword>
<proteinExistence type="predicted"/>
<name>A0A0C3NPR5_PISTI</name>
<dbReference type="OrthoDB" id="3067928at2759"/>
<organism evidence="1 2">
    <name type="scientific">Pisolithus tinctorius Marx 270</name>
    <dbReference type="NCBI Taxonomy" id="870435"/>
    <lineage>
        <taxon>Eukaryota</taxon>
        <taxon>Fungi</taxon>
        <taxon>Dikarya</taxon>
        <taxon>Basidiomycota</taxon>
        <taxon>Agaricomycotina</taxon>
        <taxon>Agaricomycetes</taxon>
        <taxon>Agaricomycetidae</taxon>
        <taxon>Boletales</taxon>
        <taxon>Sclerodermatineae</taxon>
        <taxon>Pisolithaceae</taxon>
        <taxon>Pisolithus</taxon>
    </lineage>
</organism>
<evidence type="ECO:0000313" key="1">
    <source>
        <dbReference type="EMBL" id="KIN97565.1"/>
    </source>
</evidence>
<reference evidence="1 2" key="1">
    <citation type="submission" date="2014-04" db="EMBL/GenBank/DDBJ databases">
        <authorList>
            <consortium name="DOE Joint Genome Institute"/>
            <person name="Kuo A."/>
            <person name="Kohler A."/>
            <person name="Costa M.D."/>
            <person name="Nagy L.G."/>
            <person name="Floudas D."/>
            <person name="Copeland A."/>
            <person name="Barry K.W."/>
            <person name="Cichocki N."/>
            <person name="Veneault-Fourrey C."/>
            <person name="LaButti K."/>
            <person name="Lindquist E.A."/>
            <person name="Lipzen A."/>
            <person name="Lundell T."/>
            <person name="Morin E."/>
            <person name="Murat C."/>
            <person name="Sun H."/>
            <person name="Tunlid A."/>
            <person name="Henrissat B."/>
            <person name="Grigoriev I.V."/>
            <person name="Hibbett D.S."/>
            <person name="Martin F."/>
            <person name="Nordberg H.P."/>
            <person name="Cantor M.N."/>
            <person name="Hua S.X."/>
        </authorList>
    </citation>
    <scope>NUCLEOTIDE SEQUENCE [LARGE SCALE GENOMIC DNA]</scope>
    <source>
        <strain evidence="1 2">Marx 270</strain>
    </source>
</reference>
<sequence length="102" mass="11695">MDYQPYYLLITLRKTFRKECSPSPSHSEITSRKIFDFKSEDMTQSPVSVEKMECNQDLIPPPHSSLSRPNSGGYALWEVLAWGNDTYDSVQGCISCVRSIWI</sequence>
<evidence type="ECO:0000313" key="2">
    <source>
        <dbReference type="Proteomes" id="UP000054217"/>
    </source>
</evidence>
<accession>A0A0C3NPR5</accession>
<dbReference type="InParanoid" id="A0A0C3NPR5"/>
<reference evidence="2" key="2">
    <citation type="submission" date="2015-01" db="EMBL/GenBank/DDBJ databases">
        <title>Evolutionary Origins and Diversification of the Mycorrhizal Mutualists.</title>
        <authorList>
            <consortium name="DOE Joint Genome Institute"/>
            <consortium name="Mycorrhizal Genomics Consortium"/>
            <person name="Kohler A."/>
            <person name="Kuo A."/>
            <person name="Nagy L.G."/>
            <person name="Floudas D."/>
            <person name="Copeland A."/>
            <person name="Barry K.W."/>
            <person name="Cichocki N."/>
            <person name="Veneault-Fourrey C."/>
            <person name="LaButti K."/>
            <person name="Lindquist E.A."/>
            <person name="Lipzen A."/>
            <person name="Lundell T."/>
            <person name="Morin E."/>
            <person name="Murat C."/>
            <person name="Riley R."/>
            <person name="Ohm R."/>
            <person name="Sun H."/>
            <person name="Tunlid A."/>
            <person name="Henrissat B."/>
            <person name="Grigoriev I.V."/>
            <person name="Hibbett D.S."/>
            <person name="Martin F."/>
        </authorList>
    </citation>
    <scope>NUCLEOTIDE SEQUENCE [LARGE SCALE GENOMIC DNA]</scope>
    <source>
        <strain evidence="2">Marx 270</strain>
    </source>
</reference>
<dbReference type="STRING" id="870435.A0A0C3NPR5"/>
<dbReference type="AlphaFoldDB" id="A0A0C3NPR5"/>